<dbReference type="InterPro" id="IPR000014">
    <property type="entry name" value="PAS"/>
</dbReference>
<dbReference type="Pfam" id="PF00563">
    <property type="entry name" value="EAL"/>
    <property type="match status" value="1"/>
</dbReference>
<feature type="domain" description="PAC" evidence="3">
    <location>
        <begin position="437"/>
        <end position="488"/>
    </location>
</feature>
<dbReference type="SMART" id="SM00052">
    <property type="entry name" value="EAL"/>
    <property type="match status" value="1"/>
</dbReference>
<organism evidence="7 8">
    <name type="scientific">Thalassotalea insulae</name>
    <dbReference type="NCBI Taxonomy" id="2056778"/>
    <lineage>
        <taxon>Bacteria</taxon>
        <taxon>Pseudomonadati</taxon>
        <taxon>Pseudomonadota</taxon>
        <taxon>Gammaproteobacteria</taxon>
        <taxon>Alteromonadales</taxon>
        <taxon>Colwelliaceae</taxon>
        <taxon>Thalassotalea</taxon>
    </lineage>
</organism>
<dbReference type="SMART" id="SM00091">
    <property type="entry name" value="PAS"/>
    <property type="match status" value="2"/>
</dbReference>
<dbReference type="CDD" id="cd01949">
    <property type="entry name" value="GGDEF"/>
    <property type="match status" value="1"/>
</dbReference>
<dbReference type="Gene3D" id="3.30.70.270">
    <property type="match status" value="1"/>
</dbReference>
<dbReference type="SUPFAM" id="SSF55073">
    <property type="entry name" value="Nucleotide cyclase"/>
    <property type="match status" value="1"/>
</dbReference>
<dbReference type="Gene3D" id="3.30.450.20">
    <property type="entry name" value="PAS domain"/>
    <property type="match status" value="3"/>
</dbReference>
<protein>
    <recommendedName>
        <fullName evidence="9">EAL domain-containing protein</fullName>
    </recommendedName>
</protein>
<dbReference type="InterPro" id="IPR000700">
    <property type="entry name" value="PAS-assoc_C"/>
</dbReference>
<dbReference type="Pfam" id="PF08448">
    <property type="entry name" value="PAS_4"/>
    <property type="match status" value="1"/>
</dbReference>
<feature type="transmembrane region" description="Helical" evidence="1">
    <location>
        <begin position="13"/>
        <end position="33"/>
    </location>
</feature>
<evidence type="ECO:0000259" key="4">
    <source>
        <dbReference type="PROSITE" id="PS50883"/>
    </source>
</evidence>
<dbReference type="InterPro" id="IPR035919">
    <property type="entry name" value="EAL_sf"/>
</dbReference>
<dbReference type="PANTHER" id="PTHR44757">
    <property type="entry name" value="DIGUANYLATE CYCLASE DGCP"/>
    <property type="match status" value="1"/>
</dbReference>
<feature type="domain" description="GGDEF" evidence="6">
    <location>
        <begin position="647"/>
        <end position="780"/>
    </location>
</feature>
<dbReference type="SUPFAM" id="SSF158472">
    <property type="entry name" value="HAMP domain-like"/>
    <property type="match status" value="1"/>
</dbReference>
<name>A0ABQ6GZ35_9GAMM</name>
<feature type="transmembrane region" description="Helical" evidence="1">
    <location>
        <begin position="274"/>
        <end position="296"/>
    </location>
</feature>
<dbReference type="PROSITE" id="PS50113">
    <property type="entry name" value="PAC"/>
    <property type="match status" value="1"/>
</dbReference>
<gene>
    <name evidence="7" type="ORF">tinsulaeT_31050</name>
</gene>
<dbReference type="EMBL" id="BSST01000001">
    <property type="protein sequence ID" value="GLX79765.1"/>
    <property type="molecule type" value="Genomic_DNA"/>
</dbReference>
<evidence type="ECO:0000259" key="5">
    <source>
        <dbReference type="PROSITE" id="PS50885"/>
    </source>
</evidence>
<dbReference type="PROSITE" id="PS50887">
    <property type="entry name" value="GGDEF"/>
    <property type="match status" value="1"/>
</dbReference>
<dbReference type="PROSITE" id="PS50885">
    <property type="entry name" value="HAMP"/>
    <property type="match status" value="1"/>
</dbReference>
<dbReference type="CDD" id="cd06225">
    <property type="entry name" value="HAMP"/>
    <property type="match status" value="1"/>
</dbReference>
<dbReference type="InterPro" id="IPR043128">
    <property type="entry name" value="Rev_trsase/Diguanyl_cyclase"/>
</dbReference>
<keyword evidence="1" id="KW-1133">Transmembrane helix</keyword>
<proteinExistence type="predicted"/>
<feature type="domain" description="EAL" evidence="4">
    <location>
        <begin position="789"/>
        <end position="1043"/>
    </location>
</feature>
<keyword evidence="1" id="KW-0472">Membrane</keyword>
<reference evidence="7 8" key="1">
    <citation type="submission" date="2023-03" db="EMBL/GenBank/DDBJ databases">
        <title>Draft genome sequence of Thalassotalea insulae KCTC 62186T.</title>
        <authorList>
            <person name="Sawabe T."/>
        </authorList>
    </citation>
    <scope>NUCLEOTIDE SEQUENCE [LARGE SCALE GENOMIC DNA]</scope>
    <source>
        <strain evidence="7 8">KCTC 62186</strain>
    </source>
</reference>
<evidence type="ECO:0008006" key="9">
    <source>
        <dbReference type="Google" id="ProtNLM"/>
    </source>
</evidence>
<dbReference type="Gene3D" id="1.10.8.500">
    <property type="entry name" value="HAMP domain in histidine kinase"/>
    <property type="match status" value="1"/>
</dbReference>
<dbReference type="Proteomes" id="UP001157186">
    <property type="component" value="Unassembled WGS sequence"/>
</dbReference>
<comment type="caution">
    <text evidence="7">The sequence shown here is derived from an EMBL/GenBank/DDBJ whole genome shotgun (WGS) entry which is preliminary data.</text>
</comment>
<dbReference type="SMART" id="SM00304">
    <property type="entry name" value="HAMP"/>
    <property type="match status" value="1"/>
</dbReference>
<dbReference type="InterPro" id="IPR000160">
    <property type="entry name" value="GGDEF_dom"/>
</dbReference>
<evidence type="ECO:0000313" key="8">
    <source>
        <dbReference type="Proteomes" id="UP001157186"/>
    </source>
</evidence>
<dbReference type="InterPro" id="IPR003660">
    <property type="entry name" value="HAMP_dom"/>
</dbReference>
<evidence type="ECO:0000259" key="2">
    <source>
        <dbReference type="PROSITE" id="PS50112"/>
    </source>
</evidence>
<dbReference type="NCBIfam" id="TIGR00229">
    <property type="entry name" value="sensory_box"/>
    <property type="match status" value="2"/>
</dbReference>
<dbReference type="Pfam" id="PF00990">
    <property type="entry name" value="GGDEF"/>
    <property type="match status" value="1"/>
</dbReference>
<dbReference type="NCBIfam" id="TIGR00254">
    <property type="entry name" value="GGDEF"/>
    <property type="match status" value="1"/>
</dbReference>
<dbReference type="InterPro" id="IPR052155">
    <property type="entry name" value="Biofilm_reg_signaling"/>
</dbReference>
<evidence type="ECO:0000259" key="3">
    <source>
        <dbReference type="PROSITE" id="PS50113"/>
    </source>
</evidence>
<dbReference type="CDD" id="cd00130">
    <property type="entry name" value="PAS"/>
    <property type="match status" value="2"/>
</dbReference>
<dbReference type="SMART" id="SM00267">
    <property type="entry name" value="GGDEF"/>
    <property type="match status" value="1"/>
</dbReference>
<keyword evidence="8" id="KW-1185">Reference proteome</keyword>
<dbReference type="CDD" id="cd01948">
    <property type="entry name" value="EAL"/>
    <property type="match status" value="1"/>
</dbReference>
<dbReference type="SUPFAM" id="SSF55785">
    <property type="entry name" value="PYP-like sensor domain (PAS domain)"/>
    <property type="match status" value="2"/>
</dbReference>
<evidence type="ECO:0000259" key="6">
    <source>
        <dbReference type="PROSITE" id="PS50887"/>
    </source>
</evidence>
<dbReference type="Gene3D" id="3.20.20.450">
    <property type="entry name" value="EAL domain"/>
    <property type="match status" value="1"/>
</dbReference>
<dbReference type="InterPro" id="IPR035965">
    <property type="entry name" value="PAS-like_dom_sf"/>
</dbReference>
<evidence type="ECO:0000313" key="7">
    <source>
        <dbReference type="EMBL" id="GLX79765.1"/>
    </source>
</evidence>
<dbReference type="Pfam" id="PF00672">
    <property type="entry name" value="HAMP"/>
    <property type="match status" value="1"/>
</dbReference>
<dbReference type="PANTHER" id="PTHR44757:SF2">
    <property type="entry name" value="BIOFILM ARCHITECTURE MAINTENANCE PROTEIN MBAA"/>
    <property type="match status" value="1"/>
</dbReference>
<dbReference type="PROSITE" id="PS50883">
    <property type="entry name" value="EAL"/>
    <property type="match status" value="1"/>
</dbReference>
<dbReference type="InterPro" id="IPR029787">
    <property type="entry name" value="Nucleotide_cyclase"/>
</dbReference>
<dbReference type="InterPro" id="IPR013656">
    <property type="entry name" value="PAS_4"/>
</dbReference>
<dbReference type="RefSeq" id="WP_284245696.1">
    <property type="nucleotide sequence ID" value="NZ_BSST01000001.1"/>
</dbReference>
<feature type="domain" description="HAMP" evidence="5">
    <location>
        <begin position="299"/>
        <end position="351"/>
    </location>
</feature>
<accession>A0ABQ6GZ35</accession>
<dbReference type="SUPFAM" id="SSF141868">
    <property type="entry name" value="EAL domain-like"/>
    <property type="match status" value="1"/>
</dbReference>
<dbReference type="Pfam" id="PF13426">
    <property type="entry name" value="PAS_9"/>
    <property type="match status" value="1"/>
</dbReference>
<dbReference type="PROSITE" id="PS50112">
    <property type="entry name" value="PAS"/>
    <property type="match status" value="1"/>
</dbReference>
<dbReference type="InterPro" id="IPR001633">
    <property type="entry name" value="EAL_dom"/>
</dbReference>
<feature type="domain" description="PAS" evidence="2">
    <location>
        <begin position="363"/>
        <end position="433"/>
    </location>
</feature>
<keyword evidence="1" id="KW-0812">Transmembrane</keyword>
<evidence type="ECO:0000256" key="1">
    <source>
        <dbReference type="SAM" id="Phobius"/>
    </source>
</evidence>
<sequence>MIKLLKSKLLIKFIIRSVVLLFISVFCIEYVTYNKTSAMIQLRINEQLQHEIKQQAQVIEQQIHQLTLDAKVLAELPAVEELILNKQYGLLTEAQRIVPLIEKFIDNQMVRNNNYIQFGICNKNQQLVFNYPRVNSQENLLACDENAVPELTLINHQSMMLTRNYIKRNNKPLGSAFIVFNTERIFTDISNKRILNHGFWALFDQDMTLLTGLDDNNQQFSKVVKQHNINAGNVEMLTIARKAAYLYPFKIKATNWQLFAVAYQDEMFKDVIELLYLLSFVVLLVFIGEVIFLSYFTHSIVIKPINALLSATKHITQGNYQQKIAVKHSDEIGLLTKTFNTMTATIAEQIAKLNWEKQQSHESKALLQSIIDNTPDIIYLKAIDHRYLLVNQAYLSLFNIQAEDILGKSDKELFPKELADAFIENDNQVIQHQKAFRFDEMAVDKNNTTRHYISVKFPLFDQQDHLYATCGISTDVTEIKEKEIKLRALNQELKLIYNIFETGKESIVITDENWQITDANRALITNFDFNKSDILNTPAFNLIAEHEQILEEIQTRVNVNGYWQGEVLLYSSTKQGYPQLCSINKVSDSEFQTTHYIMLFSDITQLKETQKQLEKLAHYDSLTGLFNRYQFNIAVHKAIFESQENNDKFALFFIDLDNFKYINDTMGHEIGDAFLQEVAQRLKTVTRSSDVVARFGGDEFVLLMKNLREQDYISMLANKVREAVNSAFTIENKEIYASASIGIALYPQDGTSCSELLKAADIAMYSAKDKGKNAYQFFMPEMNQAIKEKLNYEESLRNAIECDEFEFHYQAKHTKDNNSIIKAEGLLRWRKKDGQLVMPDEFIAIAEESGLIVPISYHIFDHGCRFINALEQQFNKPVELSFNLSGRQFRQHDLAQKLHQITQQHQISPGSIEFEITESVIMEDPKLTQSICQQIKAIGFKISLDDFGTGYSSLSYIRDYPIDSIKVDRGFITDVETDVTKQAIINAVLSIAQSMGLEVICEGVETKNQLVFLQQMGVNTVQGYYFSKPLAEQEFICYVKENY</sequence>